<evidence type="ECO:0000313" key="6">
    <source>
        <dbReference type="EMBL" id="TNN08801.1"/>
    </source>
</evidence>
<comment type="similarity">
    <text evidence="2">Belongs to the RRP17 family.</text>
</comment>
<keyword evidence="5" id="KW-0539">Nucleus</keyword>
<dbReference type="Proteomes" id="UP000311919">
    <property type="component" value="Unassembled WGS sequence"/>
</dbReference>
<reference evidence="6 7" key="1">
    <citation type="submission" date="2019-03" db="EMBL/GenBank/DDBJ databases">
        <title>An improved genome assembly of the fluke Schistosoma japonicum.</title>
        <authorList>
            <person name="Hu W."/>
            <person name="Luo F."/>
            <person name="Yin M."/>
            <person name="Mo X."/>
            <person name="Sun C."/>
            <person name="Wu Q."/>
            <person name="Zhu B."/>
            <person name="Xiang M."/>
            <person name="Wang J."/>
            <person name="Wang Y."/>
            <person name="Zhang T."/>
            <person name="Xu B."/>
            <person name="Zheng H."/>
            <person name="Feng Z."/>
        </authorList>
    </citation>
    <scope>NUCLEOTIDE SEQUENCE [LARGE SCALE GENOMIC DNA]</scope>
    <source>
        <strain evidence="6">HuSjv2</strain>
        <tissue evidence="6">Worms</tissue>
    </source>
</reference>
<keyword evidence="7" id="KW-1185">Reference proteome</keyword>
<evidence type="ECO:0000256" key="2">
    <source>
        <dbReference type="ARBA" id="ARBA00007175"/>
    </source>
</evidence>
<dbReference type="PANTHER" id="PTHR14577">
    <property type="entry name" value="NUCLEOLAR PROTEIN 12"/>
    <property type="match status" value="1"/>
</dbReference>
<dbReference type="GO" id="GO:0019843">
    <property type="term" value="F:rRNA binding"/>
    <property type="evidence" value="ECO:0007669"/>
    <property type="project" value="TreeGrafter"/>
</dbReference>
<dbReference type="InterPro" id="IPR019186">
    <property type="entry name" value="Nucleolar_protein_12"/>
</dbReference>
<gene>
    <name evidence="6" type="ORF">EWB00_006785</name>
</gene>
<evidence type="ECO:0000313" key="7">
    <source>
        <dbReference type="Proteomes" id="UP000311919"/>
    </source>
</evidence>
<comment type="subcellular location">
    <subcellularLocation>
        <location evidence="1">Nucleus</location>
        <location evidence="1">Nucleolus</location>
    </subcellularLocation>
</comment>
<dbReference type="Pfam" id="PF09805">
    <property type="entry name" value="Nop25"/>
    <property type="match status" value="1"/>
</dbReference>
<evidence type="ECO:0000256" key="5">
    <source>
        <dbReference type="ARBA" id="ARBA00023242"/>
    </source>
</evidence>
<organism evidence="6 7">
    <name type="scientific">Schistosoma japonicum</name>
    <name type="common">Blood fluke</name>
    <dbReference type="NCBI Taxonomy" id="6182"/>
    <lineage>
        <taxon>Eukaryota</taxon>
        <taxon>Metazoa</taxon>
        <taxon>Spiralia</taxon>
        <taxon>Lophotrochozoa</taxon>
        <taxon>Platyhelminthes</taxon>
        <taxon>Trematoda</taxon>
        <taxon>Digenea</taxon>
        <taxon>Strigeidida</taxon>
        <taxon>Schistosomatoidea</taxon>
        <taxon>Schistosomatidae</taxon>
        <taxon>Schistosoma</taxon>
    </lineage>
</organism>
<dbReference type="PANTHER" id="PTHR14577:SF0">
    <property type="entry name" value="NUCLEOLAR PROTEIN 12"/>
    <property type="match status" value="1"/>
</dbReference>
<evidence type="ECO:0000256" key="4">
    <source>
        <dbReference type="ARBA" id="ARBA00023054"/>
    </source>
</evidence>
<evidence type="ECO:0000256" key="1">
    <source>
        <dbReference type="ARBA" id="ARBA00004604"/>
    </source>
</evidence>
<dbReference type="EMBL" id="SKCS01000403">
    <property type="protein sequence ID" value="TNN08801.1"/>
    <property type="molecule type" value="Genomic_DNA"/>
</dbReference>
<protein>
    <recommendedName>
        <fullName evidence="3">Nucleolar protein 12</fullName>
    </recommendedName>
</protein>
<name>A0A4Z2CX46_SCHJA</name>
<dbReference type="GO" id="GO:0005730">
    <property type="term" value="C:nucleolus"/>
    <property type="evidence" value="ECO:0007669"/>
    <property type="project" value="UniProtKB-SubCell"/>
</dbReference>
<evidence type="ECO:0000256" key="3">
    <source>
        <dbReference type="ARBA" id="ARBA00015520"/>
    </source>
</evidence>
<accession>A0A4Z2CX46</accession>
<proteinExistence type="inferred from homology"/>
<dbReference type="STRING" id="6182.A0A4Z2CX46"/>
<dbReference type="OrthoDB" id="551633at2759"/>
<keyword evidence="4" id="KW-0175">Coiled coil</keyword>
<sequence length="166" mass="19532">MNVLNKRLRTVGLSYAFLFSYTRKNTRISLGLTTYSIMKKRPKLTLIFDEEKRKEYLTGFRKRKLERKEKGRKASEKLLKEEIKAVKEKYREAARKKLENIQLPGMLDSVENILSTEKHIVGDQDVVIQELDLCSSHYFMGSCKEQNPNPIIHSEEYVVFITNDHF</sequence>
<dbReference type="AlphaFoldDB" id="A0A4Z2CX46"/>
<comment type="caution">
    <text evidence="6">The sequence shown here is derived from an EMBL/GenBank/DDBJ whole genome shotgun (WGS) entry which is preliminary data.</text>
</comment>